<gene>
    <name evidence="1" type="ORF">GGI18_004586</name>
</gene>
<accession>A0ACC1K666</accession>
<organism evidence="1 2">
    <name type="scientific">Coemansia linderi</name>
    <dbReference type="NCBI Taxonomy" id="2663919"/>
    <lineage>
        <taxon>Eukaryota</taxon>
        <taxon>Fungi</taxon>
        <taxon>Fungi incertae sedis</taxon>
        <taxon>Zoopagomycota</taxon>
        <taxon>Kickxellomycotina</taxon>
        <taxon>Kickxellomycetes</taxon>
        <taxon>Kickxellales</taxon>
        <taxon>Kickxellaceae</taxon>
        <taxon>Coemansia</taxon>
    </lineage>
</organism>
<evidence type="ECO:0000313" key="2">
    <source>
        <dbReference type="Proteomes" id="UP001140066"/>
    </source>
</evidence>
<comment type="caution">
    <text evidence="1">The sequence shown here is derived from an EMBL/GenBank/DDBJ whole genome shotgun (WGS) entry which is preliminary data.</text>
</comment>
<sequence length="173" mass="19362">MDVSEVMLGEQLAKSITDTDPPNDLPHLDAMTNIAQTVASVMGSMLESIADKVISIKTQPPCYVDLPKAVEHFRLLNDMMGLDTSGPSPREWMAAAERLAREIMPLATDTELVAIVGSCVPRRFVSRTKVDKVVLLHTLLKYIEDDYPEEDWKRQMKQGIYQNDLCLACKTPK</sequence>
<evidence type="ECO:0000313" key="1">
    <source>
        <dbReference type="EMBL" id="KAJ2774372.1"/>
    </source>
</evidence>
<proteinExistence type="predicted"/>
<protein>
    <submittedName>
        <fullName evidence="1">Uncharacterized protein</fullName>
    </submittedName>
</protein>
<keyword evidence="2" id="KW-1185">Reference proteome</keyword>
<reference evidence="1" key="1">
    <citation type="submission" date="2022-07" db="EMBL/GenBank/DDBJ databases">
        <title>Phylogenomic reconstructions and comparative analyses of Kickxellomycotina fungi.</title>
        <authorList>
            <person name="Reynolds N.K."/>
            <person name="Stajich J.E."/>
            <person name="Barry K."/>
            <person name="Grigoriev I.V."/>
            <person name="Crous P."/>
            <person name="Smith M.E."/>
        </authorList>
    </citation>
    <scope>NUCLEOTIDE SEQUENCE</scope>
    <source>
        <strain evidence="1">BCRC 34191</strain>
    </source>
</reference>
<dbReference type="Proteomes" id="UP001140066">
    <property type="component" value="Unassembled WGS sequence"/>
</dbReference>
<dbReference type="EMBL" id="JANBUK010002173">
    <property type="protein sequence ID" value="KAJ2774372.1"/>
    <property type="molecule type" value="Genomic_DNA"/>
</dbReference>
<feature type="non-terminal residue" evidence="1">
    <location>
        <position position="173"/>
    </location>
</feature>
<name>A0ACC1K666_9FUNG</name>